<evidence type="ECO:0000313" key="2">
    <source>
        <dbReference type="Proteomes" id="UP000599109"/>
    </source>
</evidence>
<evidence type="ECO:0000313" key="1">
    <source>
        <dbReference type="EMBL" id="MBL0392565.1"/>
    </source>
</evidence>
<keyword evidence="2" id="KW-1185">Reference proteome</keyword>
<reference evidence="1 2" key="1">
    <citation type="journal article" date="2017" name="Int. J. Syst. Evol. Microbiol.">
        <title>Ramlibacter monticola sp. nov., isolated from forest soil.</title>
        <authorList>
            <person name="Chaudhary D.K."/>
            <person name="Kim J."/>
        </authorList>
    </citation>
    <scope>NUCLEOTIDE SEQUENCE [LARGE SCALE GENOMIC DNA]</scope>
    <source>
        <strain evidence="1 2">KACC 19175</strain>
    </source>
</reference>
<gene>
    <name evidence="1" type="ORF">JJ685_15600</name>
</gene>
<dbReference type="Proteomes" id="UP000599109">
    <property type="component" value="Unassembled WGS sequence"/>
</dbReference>
<proteinExistence type="predicted"/>
<name>A0A937CTH2_9BURK</name>
<dbReference type="AlphaFoldDB" id="A0A937CTH2"/>
<dbReference type="RefSeq" id="WP_201675184.1">
    <property type="nucleotide sequence ID" value="NZ_JAEQNE010000003.1"/>
</dbReference>
<accession>A0A937CTH2</accession>
<comment type="caution">
    <text evidence="1">The sequence shown here is derived from an EMBL/GenBank/DDBJ whole genome shotgun (WGS) entry which is preliminary data.</text>
</comment>
<protein>
    <submittedName>
        <fullName evidence="1">Uncharacterized protein</fullName>
    </submittedName>
</protein>
<organism evidence="1 2">
    <name type="scientific">Ramlibacter monticola</name>
    <dbReference type="NCBI Taxonomy" id="1926872"/>
    <lineage>
        <taxon>Bacteria</taxon>
        <taxon>Pseudomonadati</taxon>
        <taxon>Pseudomonadota</taxon>
        <taxon>Betaproteobacteria</taxon>
        <taxon>Burkholderiales</taxon>
        <taxon>Comamonadaceae</taxon>
        <taxon>Ramlibacter</taxon>
    </lineage>
</organism>
<dbReference type="EMBL" id="JAEQNE010000003">
    <property type="protein sequence ID" value="MBL0392565.1"/>
    <property type="molecule type" value="Genomic_DNA"/>
</dbReference>
<sequence length="99" mass="11423">MQSHYPEQFERDMACTEAEWLGWLPRAIGPLAWEPEPGSARVRIGSGRLRISWHEAPPRRIALLELACLHVAFSFENVDDGMRYAFMKRFDLYMLRGGG</sequence>